<reference evidence="3" key="1">
    <citation type="submission" date="2022-10" db="EMBL/GenBank/DDBJ databases">
        <title>Description of microaerobic benzene degrading bacteria.</title>
        <authorList>
            <person name="Bedics A."/>
            <person name="Tancsics A."/>
            <person name="Banerjee S."/>
        </authorList>
    </citation>
    <scope>NUCLEOTIDE SEQUENCE</scope>
    <source>
        <strain evidence="3">D2M1</strain>
    </source>
</reference>
<dbReference type="Pfam" id="PF13682">
    <property type="entry name" value="CZB"/>
    <property type="match status" value="1"/>
</dbReference>
<dbReference type="EMBL" id="JAPCKI010000004">
    <property type="protein sequence ID" value="MDD2177659.1"/>
    <property type="molecule type" value="Genomic_DNA"/>
</dbReference>
<comment type="caution">
    <text evidence="3">The sequence shown here is derived from an EMBL/GenBank/DDBJ whole genome shotgun (WGS) entry which is preliminary data.</text>
</comment>
<keyword evidence="4" id="KW-1185">Reference proteome</keyword>
<evidence type="ECO:0000259" key="2">
    <source>
        <dbReference type="Pfam" id="PF13682"/>
    </source>
</evidence>
<feature type="region of interest" description="Disordered" evidence="1">
    <location>
        <begin position="169"/>
        <end position="205"/>
    </location>
</feature>
<dbReference type="Gene3D" id="1.20.120.30">
    <property type="entry name" value="Aspartate receptor, ligand-binding domain"/>
    <property type="match status" value="1"/>
</dbReference>
<feature type="domain" description="Chemoreceptor zinc-binding" evidence="2">
    <location>
        <begin position="59"/>
        <end position="124"/>
    </location>
</feature>
<accession>A0ABT5RVD1</accession>
<dbReference type="Proteomes" id="UP001148932">
    <property type="component" value="Unassembled WGS sequence"/>
</dbReference>
<sequence length="205" mass="21203">MTSHGANGGAQRASFAPVGRVGAAPAYAPLPSTRAIGAATGGSAGAALSINLDTAIQAHANWRAKLRTAVTQKEHLDADTVGRDDCCELGKWLHGAGASQYGGKPSFVNLLDSHRQFHEEAGKVARLINQGAYDHAEKQLANDTAFSRASQKVATAVIQLAKELKVRLAGSSQAAAPRPAQPAALASAPRPKVTSAAGDDDWESF</sequence>
<evidence type="ECO:0000313" key="3">
    <source>
        <dbReference type="EMBL" id="MDD2177659.1"/>
    </source>
</evidence>
<organism evidence="3 4">
    <name type="scientific">Acidovorax benzenivorans</name>
    <dbReference type="NCBI Taxonomy" id="2987520"/>
    <lineage>
        <taxon>Bacteria</taxon>
        <taxon>Pseudomonadati</taxon>
        <taxon>Pseudomonadota</taxon>
        <taxon>Betaproteobacteria</taxon>
        <taxon>Burkholderiales</taxon>
        <taxon>Comamonadaceae</taxon>
        <taxon>Acidovorax</taxon>
    </lineage>
</organism>
<name>A0ABT5RVD1_9BURK</name>
<dbReference type="InterPro" id="IPR025991">
    <property type="entry name" value="Chemoreceptor_zinc-bind_dom"/>
</dbReference>
<gene>
    <name evidence="3" type="ORF">OIN59_09445</name>
</gene>
<proteinExistence type="predicted"/>
<protein>
    <submittedName>
        <fullName evidence="3">CZB domain-containing protein</fullName>
    </submittedName>
</protein>
<evidence type="ECO:0000256" key="1">
    <source>
        <dbReference type="SAM" id="MobiDB-lite"/>
    </source>
</evidence>
<feature type="compositionally biased region" description="Low complexity" evidence="1">
    <location>
        <begin position="172"/>
        <end position="191"/>
    </location>
</feature>
<evidence type="ECO:0000313" key="4">
    <source>
        <dbReference type="Proteomes" id="UP001148932"/>
    </source>
</evidence>